<evidence type="ECO:0000313" key="1">
    <source>
        <dbReference type="EMBL" id="QHS90043.1"/>
    </source>
</evidence>
<reference evidence="1" key="1">
    <citation type="journal article" date="2020" name="Nature">
        <title>Giant virus diversity and host interactions through global metagenomics.</title>
        <authorList>
            <person name="Schulz F."/>
            <person name="Roux S."/>
            <person name="Paez-Espino D."/>
            <person name="Jungbluth S."/>
            <person name="Walsh D.A."/>
            <person name="Denef V.J."/>
            <person name="McMahon K.D."/>
            <person name="Konstantinidis K.T."/>
            <person name="Eloe-Fadrosh E.A."/>
            <person name="Kyrpides N.C."/>
            <person name="Woyke T."/>
        </authorList>
    </citation>
    <scope>NUCLEOTIDE SEQUENCE</scope>
    <source>
        <strain evidence="1">GVMAG-M-3300010160-4</strain>
    </source>
</reference>
<sequence length="466" mass="53506">MIEERFYKKLTNGPDAMLERINLGKDHIPVCLEVQNPFSGGDPIKKFTYYKSPLLLFKATASLSNSERCHYEIIMGDRFQKHYVDIDIPLKDDSIDDIYSHTKEEKIAIADKIVECYRDSLIKIRPQIQLTDILVLSSHDATKRSFHIVVDRWCVQSATLNKELFNEVIQNVAIDTRKYLDDRMYKCVQQFRLFLSTKCGKNRQLIVDSKHSTWAPTHEIKDTYTLIKEIFLASLVSVTDTCVLLPMEMKEKTFTVSSKELDSNDYKAIISAFNNFHDKSSFEIGALSGSFLLLKRKRQSYCDHCMRSHQNENPFLYVGPVSGNIYFNCRRGEGSTIIGNIKDTYTSSKEITTMCPKLEDVKSYISTSGPVQINNFVDSGILSLSENDIKTSQTYISKHTSVIQQVISTTTKLDISKNVSINKNRTDIPETELSAFKKQVEEKKLKWMNKLSTRRPDVVFQNLNII</sequence>
<protein>
    <recommendedName>
        <fullName evidence="2">DNA primase</fullName>
    </recommendedName>
</protein>
<accession>A0A6C0BF81</accession>
<proteinExistence type="predicted"/>
<name>A0A6C0BF81_9ZZZZ</name>
<organism evidence="1">
    <name type="scientific">viral metagenome</name>
    <dbReference type="NCBI Taxonomy" id="1070528"/>
    <lineage>
        <taxon>unclassified sequences</taxon>
        <taxon>metagenomes</taxon>
        <taxon>organismal metagenomes</taxon>
    </lineage>
</organism>
<dbReference type="AlphaFoldDB" id="A0A6C0BF81"/>
<evidence type="ECO:0008006" key="2">
    <source>
        <dbReference type="Google" id="ProtNLM"/>
    </source>
</evidence>
<dbReference type="EMBL" id="MN739123">
    <property type="protein sequence ID" value="QHS90043.1"/>
    <property type="molecule type" value="Genomic_DNA"/>
</dbReference>